<feature type="compositionally biased region" description="Basic residues" evidence="1">
    <location>
        <begin position="450"/>
        <end position="461"/>
    </location>
</feature>
<feature type="compositionally biased region" description="Basic and acidic residues" evidence="1">
    <location>
        <begin position="462"/>
        <end position="472"/>
    </location>
</feature>
<sequence length="491" mass="53598">MEADAGVLRSGDRDRPGRALFRPAGIRVGRQTVRPRRPGDGRPRPHRHHRRGRLAERLTQDGDELGSGRHRHPRGLRTDRRASRPGSRLGAGRLVPPRSGDGRVVDGDRRVRRRRRRRPGTRSHRPPRRGGAGAVEVLPGGQQRGLLRHRGELRRRFPRTGPHAAEGISRQLPKRLSRDVPHERVVRVLRDPSRGVATAVRTLRRPAPGGEGHDRRRHRRRTPRQSATPDRADRGPGSAGRGGTGRRDRRAGRPPKRPGRRAEPGGLLRDRRGGGRQRLPGRRGRRPPQAGPGTGTAGAGAAHSVYGAAPGGDRGSRPPGRRQVFAERVERPRRSGGGLHRPHLPRAAPPLAGASRRPGGAGPAAPDASLPTRRAAGRPSHPERPRGGGEPPPGRGRPAGSEVHGIFGATRAGPAGPGHRGGADHQRQRRAASHVRAQAGQPQEAAGARRGVRIGVRRRRGDRPPEPADRPARRGQRRRRKQRQRNQLRAR</sequence>
<evidence type="ECO:0000313" key="3">
    <source>
        <dbReference type="Proteomes" id="UP000609651"/>
    </source>
</evidence>
<feature type="compositionally biased region" description="Low complexity" evidence="1">
    <location>
        <begin position="345"/>
        <end position="371"/>
    </location>
</feature>
<gene>
    <name evidence="2" type="ORF">LzC2_42300</name>
</gene>
<feature type="compositionally biased region" description="Basic and acidic residues" evidence="1">
    <location>
        <begin position="100"/>
        <end position="109"/>
    </location>
</feature>
<protein>
    <submittedName>
        <fullName evidence="2">Uncharacterized protein</fullName>
    </submittedName>
</protein>
<evidence type="ECO:0000256" key="1">
    <source>
        <dbReference type="SAM" id="MobiDB-lite"/>
    </source>
</evidence>
<feature type="compositionally biased region" description="Basic residues" evidence="1">
    <location>
        <begin position="110"/>
        <end position="128"/>
    </location>
</feature>
<feature type="compositionally biased region" description="Low complexity" evidence="1">
    <location>
        <begin position="396"/>
        <end position="414"/>
    </location>
</feature>
<feature type="compositionally biased region" description="Basic residues" evidence="1">
    <location>
        <begin position="473"/>
        <end position="491"/>
    </location>
</feature>
<feature type="compositionally biased region" description="Low complexity" evidence="1">
    <location>
        <begin position="436"/>
        <end position="449"/>
    </location>
</feature>
<feature type="compositionally biased region" description="Basic and acidic residues" evidence="1">
    <location>
        <begin position="176"/>
        <end position="193"/>
    </location>
</feature>
<feature type="region of interest" description="Disordered" evidence="1">
    <location>
        <begin position="1"/>
        <end position="491"/>
    </location>
</feature>
<accession>A0ABX1VJS0</accession>
<comment type="caution">
    <text evidence="2">The sequence shown here is derived from an EMBL/GenBank/DDBJ whole genome shotgun (WGS) entry which is preliminary data.</text>
</comment>
<feature type="compositionally biased region" description="Basic and acidic residues" evidence="1">
    <location>
        <begin position="260"/>
        <end position="273"/>
    </location>
</feature>
<name>A0ABX1VJS0_9PLAN</name>
<dbReference type="Proteomes" id="UP000609651">
    <property type="component" value="Unassembled WGS sequence"/>
</dbReference>
<feature type="compositionally biased region" description="Basic residues" evidence="1">
    <location>
        <begin position="247"/>
        <end position="259"/>
    </location>
</feature>
<organism evidence="2 3">
    <name type="scientific">Alienimonas chondri</name>
    <dbReference type="NCBI Taxonomy" id="2681879"/>
    <lineage>
        <taxon>Bacteria</taxon>
        <taxon>Pseudomonadati</taxon>
        <taxon>Planctomycetota</taxon>
        <taxon>Planctomycetia</taxon>
        <taxon>Planctomycetales</taxon>
        <taxon>Planctomycetaceae</taxon>
        <taxon>Alienimonas</taxon>
    </lineage>
</organism>
<reference evidence="2 3" key="1">
    <citation type="journal article" date="2020" name="Syst. Appl. Microbiol.">
        <title>Alienimonas chondri sp. nov., a novel planctomycete isolated from the biofilm of the red alga Chondrus crispus.</title>
        <authorList>
            <person name="Vitorino I."/>
            <person name="Albuquerque L."/>
            <person name="Wiegand S."/>
            <person name="Kallscheuer N."/>
            <person name="da Costa M.S."/>
            <person name="Lobo-da-Cunha A."/>
            <person name="Jogler C."/>
            <person name="Lage O.M."/>
        </authorList>
    </citation>
    <scope>NUCLEOTIDE SEQUENCE [LARGE SCALE GENOMIC DNA]</scope>
    <source>
        <strain evidence="2 3">LzC2</strain>
    </source>
</reference>
<proteinExistence type="predicted"/>
<feature type="compositionally biased region" description="Basic and acidic residues" evidence="1">
    <location>
        <begin position="324"/>
        <end position="333"/>
    </location>
</feature>
<dbReference type="EMBL" id="WTPX01000302">
    <property type="protein sequence ID" value="NNJ28119.1"/>
    <property type="molecule type" value="Genomic_DNA"/>
</dbReference>
<evidence type="ECO:0000313" key="2">
    <source>
        <dbReference type="EMBL" id="NNJ28119.1"/>
    </source>
</evidence>
<feature type="compositionally biased region" description="Basic residues" evidence="1">
    <location>
        <begin position="146"/>
        <end position="158"/>
    </location>
</feature>
<keyword evidence="3" id="KW-1185">Reference proteome</keyword>